<evidence type="ECO:0000313" key="18">
    <source>
        <dbReference type="EMBL" id="PTU31115.1"/>
    </source>
</evidence>
<dbReference type="InterPro" id="IPR012280">
    <property type="entry name" value="Semialdhyde_DH_dimer_dom"/>
</dbReference>
<evidence type="ECO:0000256" key="1">
    <source>
        <dbReference type="ARBA" id="ARBA00005021"/>
    </source>
</evidence>
<feature type="binding site" evidence="15">
    <location>
        <position position="157"/>
    </location>
    <ligand>
        <name>substrate</name>
    </ligand>
</feature>
<dbReference type="Pfam" id="PF02774">
    <property type="entry name" value="Semialdhyde_dhC"/>
    <property type="match status" value="1"/>
</dbReference>
<dbReference type="RefSeq" id="WP_107940702.1">
    <property type="nucleotide sequence ID" value="NZ_QANS01000004.1"/>
</dbReference>
<comment type="similarity">
    <text evidence="4 15">Belongs to the aspartate-semialdehyde dehydrogenase family.</text>
</comment>
<dbReference type="PIRSF" id="PIRSF000148">
    <property type="entry name" value="ASA_dh"/>
    <property type="match status" value="1"/>
</dbReference>
<dbReference type="SUPFAM" id="SSF55347">
    <property type="entry name" value="Glyceraldehyde-3-phosphate dehydrogenase-like, C-terminal domain"/>
    <property type="match status" value="1"/>
</dbReference>
<dbReference type="NCBIfam" id="NF004224">
    <property type="entry name" value="PRK05671.1"/>
    <property type="match status" value="1"/>
</dbReference>
<comment type="caution">
    <text evidence="18">The sequence shown here is derived from an EMBL/GenBank/DDBJ whole genome shotgun (WGS) entry which is preliminary data.</text>
</comment>
<dbReference type="UniPathway" id="UPA00050">
    <property type="reaction ID" value="UER00463"/>
</dbReference>
<comment type="pathway">
    <text evidence="3 15">Amino-acid biosynthesis; L-threonine biosynthesis; L-threonine from L-aspartate: step 2/5.</text>
</comment>
<dbReference type="GO" id="GO:0051287">
    <property type="term" value="F:NAD binding"/>
    <property type="evidence" value="ECO:0007669"/>
    <property type="project" value="InterPro"/>
</dbReference>
<dbReference type="PANTHER" id="PTHR46278:SF2">
    <property type="entry name" value="ASPARTATE-SEMIALDEHYDE DEHYDROGENASE"/>
    <property type="match status" value="1"/>
</dbReference>
<dbReference type="GO" id="GO:0019877">
    <property type="term" value="P:diaminopimelate biosynthetic process"/>
    <property type="evidence" value="ECO:0007669"/>
    <property type="project" value="UniProtKB-UniRule"/>
</dbReference>
<dbReference type="GO" id="GO:0009097">
    <property type="term" value="P:isoleucine biosynthetic process"/>
    <property type="evidence" value="ECO:0007669"/>
    <property type="project" value="UniProtKB-UniRule"/>
</dbReference>
<dbReference type="NCBIfam" id="NF011456">
    <property type="entry name" value="PRK14874.1"/>
    <property type="match status" value="1"/>
</dbReference>
<reference evidence="18 19" key="1">
    <citation type="submission" date="2018-04" db="EMBL/GenBank/DDBJ databases">
        <title>Novel species isolated from glacier.</title>
        <authorList>
            <person name="Liu Q."/>
            <person name="Xin Y.-H."/>
        </authorList>
    </citation>
    <scope>NUCLEOTIDE SEQUENCE [LARGE SCALE GENOMIC DNA]</scope>
    <source>
        <strain evidence="18 19">GT1R17</strain>
    </source>
</reference>
<evidence type="ECO:0000256" key="2">
    <source>
        <dbReference type="ARBA" id="ARBA00005076"/>
    </source>
</evidence>
<comment type="catalytic activity">
    <reaction evidence="14 15">
        <text>L-aspartate 4-semialdehyde + phosphate + NADP(+) = 4-phospho-L-aspartate + NADPH + H(+)</text>
        <dbReference type="Rhea" id="RHEA:24284"/>
        <dbReference type="ChEBI" id="CHEBI:15378"/>
        <dbReference type="ChEBI" id="CHEBI:43474"/>
        <dbReference type="ChEBI" id="CHEBI:57535"/>
        <dbReference type="ChEBI" id="CHEBI:57783"/>
        <dbReference type="ChEBI" id="CHEBI:58349"/>
        <dbReference type="ChEBI" id="CHEBI:537519"/>
        <dbReference type="EC" id="1.2.1.11"/>
    </reaction>
</comment>
<dbReference type="NCBIfam" id="NF005957">
    <property type="entry name" value="PRK08040.1"/>
    <property type="match status" value="1"/>
</dbReference>
<dbReference type="PANTHER" id="PTHR46278">
    <property type="entry name" value="DEHYDROGENASE, PUTATIVE-RELATED"/>
    <property type="match status" value="1"/>
</dbReference>
<evidence type="ECO:0000259" key="17">
    <source>
        <dbReference type="SMART" id="SM00859"/>
    </source>
</evidence>
<dbReference type="Gene3D" id="3.40.50.720">
    <property type="entry name" value="NAD(P)-binding Rossmann-like Domain"/>
    <property type="match status" value="1"/>
</dbReference>
<dbReference type="HAMAP" id="MF_02121">
    <property type="entry name" value="ASADH"/>
    <property type="match status" value="1"/>
</dbReference>
<keyword evidence="10 15" id="KW-0220">Diaminopimelate biosynthesis</keyword>
<feature type="binding site" evidence="15">
    <location>
        <position position="101"/>
    </location>
    <ligand>
        <name>phosphate</name>
        <dbReference type="ChEBI" id="CHEBI:43474"/>
    </ligand>
</feature>
<evidence type="ECO:0000256" key="9">
    <source>
        <dbReference type="ARBA" id="ARBA00022857"/>
    </source>
</evidence>
<keyword evidence="11 15" id="KW-0560">Oxidoreductase</keyword>
<evidence type="ECO:0000256" key="15">
    <source>
        <dbReference type="HAMAP-Rule" id="MF_02121"/>
    </source>
</evidence>
<keyword evidence="9 15" id="KW-0521">NADP</keyword>
<sequence length="338" mass="36056">MTQIFDVAVIGATSLVGEAVLEILDEREFPVGNFFAVGEGSQVGKTVSLGAQDADVEDLASFDFSKVRLAFFASTAAAATAHVPRAVAAGCIVIDGSSEFRRDADVPLVVPEINPEAIAQHKGIIASPSCATIQLTLALKPIRDIAGIERINVVSCQSVSGTGREGVEELAKQTADLLNFREAQTKVYPKQIAFNLIPQIGGFLDDGQTQEEANIVFETQKIFADPSIQVNATAIRVPVLYGHSATMNLQTKQKISADKARECLAEAAGITVIDDQQNGGYPTPASDISGKDDVFVGRIREDISSSLGLNLWVVTDNIRKGSALNIVQIAELLVRNYL</sequence>
<evidence type="ECO:0000256" key="10">
    <source>
        <dbReference type="ARBA" id="ARBA00022915"/>
    </source>
</evidence>
<dbReference type="OrthoDB" id="9805684at2"/>
<proteinExistence type="inferred from homology"/>
<feature type="binding site" evidence="15">
    <location>
        <position position="236"/>
    </location>
    <ligand>
        <name>substrate</name>
    </ligand>
</feature>
<keyword evidence="13 15" id="KW-0486">Methionine biosynthesis</keyword>
<dbReference type="GO" id="GO:0071266">
    <property type="term" value="P:'de novo' L-methionine biosynthetic process"/>
    <property type="evidence" value="ECO:0007669"/>
    <property type="project" value="UniProtKB-UniRule"/>
</dbReference>
<dbReference type="InterPro" id="IPR012080">
    <property type="entry name" value="Asp_semialdehyde_DH"/>
</dbReference>
<feature type="binding site" evidence="15">
    <location>
        <position position="317"/>
    </location>
    <ligand>
        <name>NADP(+)</name>
        <dbReference type="ChEBI" id="CHEBI:58349"/>
    </ligand>
</feature>
<comment type="pathway">
    <text evidence="2 15">Amino-acid biosynthesis; L-lysine biosynthesis via DAP pathway; (S)-tetrahydrodipicolinate from L-aspartate: step 2/4.</text>
</comment>
<dbReference type="SUPFAM" id="SSF51735">
    <property type="entry name" value="NAD(P)-binding Rossmann-fold domains"/>
    <property type="match status" value="1"/>
</dbReference>
<dbReference type="SMART" id="SM00859">
    <property type="entry name" value="Semialdhyde_dh"/>
    <property type="match status" value="1"/>
</dbReference>
<dbReference type="Proteomes" id="UP000244248">
    <property type="component" value="Unassembled WGS sequence"/>
</dbReference>
<comment type="pathway">
    <text evidence="1 15">Amino-acid biosynthesis; L-methionine biosynthesis via de novo pathway; L-homoserine from L-aspartate: step 2/3.</text>
</comment>
<dbReference type="NCBIfam" id="TIGR01296">
    <property type="entry name" value="asd_B"/>
    <property type="match status" value="1"/>
</dbReference>
<keyword evidence="12 15" id="KW-0457">Lysine biosynthesis</keyword>
<feature type="domain" description="Semialdehyde dehydrogenase NAD-binding" evidence="17">
    <location>
        <begin position="6"/>
        <end position="121"/>
    </location>
</feature>
<evidence type="ECO:0000256" key="6">
    <source>
        <dbReference type="ARBA" id="ARBA00013120"/>
    </source>
</evidence>
<comment type="caution">
    <text evidence="15">Lacks conserved residue(s) required for the propagation of feature annotation.</text>
</comment>
<keyword evidence="8 15" id="KW-0791">Threonine biosynthesis</keyword>
<dbReference type="EC" id="1.2.1.11" evidence="6 15"/>
<dbReference type="GO" id="GO:0009089">
    <property type="term" value="P:lysine biosynthetic process via diaminopimelate"/>
    <property type="evidence" value="ECO:0007669"/>
    <property type="project" value="UniProtKB-UniRule"/>
</dbReference>
<dbReference type="UniPathway" id="UPA00034">
    <property type="reaction ID" value="UER00016"/>
</dbReference>
<evidence type="ECO:0000256" key="8">
    <source>
        <dbReference type="ARBA" id="ARBA00022697"/>
    </source>
</evidence>
<evidence type="ECO:0000256" key="14">
    <source>
        <dbReference type="ARBA" id="ARBA00047891"/>
    </source>
</evidence>
<feature type="active site" description="Acyl-thioester intermediate" evidence="15 16">
    <location>
        <position position="130"/>
    </location>
</feature>
<dbReference type="EMBL" id="QANS01000004">
    <property type="protein sequence ID" value="PTU31115.1"/>
    <property type="molecule type" value="Genomic_DNA"/>
</dbReference>
<dbReference type="GO" id="GO:0009088">
    <property type="term" value="P:threonine biosynthetic process"/>
    <property type="evidence" value="ECO:0007669"/>
    <property type="project" value="UniProtKB-UniRule"/>
</dbReference>
<comment type="subunit">
    <text evidence="5 15">Homodimer.</text>
</comment>
<dbReference type="GO" id="GO:0050661">
    <property type="term" value="F:NADP binding"/>
    <property type="evidence" value="ECO:0007669"/>
    <property type="project" value="UniProtKB-UniRule"/>
</dbReference>
<dbReference type="Gene3D" id="3.30.360.10">
    <property type="entry name" value="Dihydrodipicolinate Reductase, domain 2"/>
    <property type="match status" value="1"/>
</dbReference>
<keyword evidence="7 15" id="KW-0028">Amino-acid biosynthesis</keyword>
<evidence type="ECO:0000313" key="19">
    <source>
        <dbReference type="Proteomes" id="UP000244248"/>
    </source>
</evidence>
<evidence type="ECO:0000256" key="4">
    <source>
        <dbReference type="ARBA" id="ARBA00010584"/>
    </source>
</evidence>
<evidence type="ECO:0000256" key="3">
    <source>
        <dbReference type="ARBA" id="ARBA00005097"/>
    </source>
</evidence>
<dbReference type="GO" id="GO:0046983">
    <property type="term" value="F:protein dimerization activity"/>
    <property type="evidence" value="ECO:0007669"/>
    <property type="project" value="InterPro"/>
</dbReference>
<evidence type="ECO:0000256" key="16">
    <source>
        <dbReference type="PIRSR" id="PIRSR000148-1"/>
    </source>
</evidence>
<keyword evidence="19" id="KW-1185">Reference proteome</keyword>
<dbReference type="UniPathway" id="UPA00051">
    <property type="reaction ID" value="UER00464"/>
</dbReference>
<accession>A0A2T5MEV6</accession>
<evidence type="ECO:0000256" key="12">
    <source>
        <dbReference type="ARBA" id="ARBA00023154"/>
    </source>
</evidence>
<dbReference type="CDD" id="cd18131">
    <property type="entry name" value="ASADH_C_bac_euk_like"/>
    <property type="match status" value="1"/>
</dbReference>
<evidence type="ECO:0000256" key="7">
    <source>
        <dbReference type="ARBA" id="ARBA00022605"/>
    </source>
</evidence>
<name>A0A2T5MEV6_9GAMM</name>
<gene>
    <name evidence="15" type="primary">asd</name>
    <name evidence="18" type="ORF">CJD38_12550</name>
</gene>
<dbReference type="Pfam" id="PF01118">
    <property type="entry name" value="Semialdhyde_dh"/>
    <property type="match status" value="1"/>
</dbReference>
<feature type="active site" description="Proton acceptor" evidence="15 16">
    <location>
        <position position="243"/>
    </location>
</feature>
<comment type="function">
    <text evidence="15">Catalyzes the NADPH-dependent formation of L-aspartate-semialdehyde (L-ASA) by the reductive dephosphorylation of L-aspartyl-4-phosphate.</text>
</comment>
<organism evidence="18 19">
    <name type="scientific">Stenotrophobium rhamnosiphilum</name>
    <dbReference type="NCBI Taxonomy" id="2029166"/>
    <lineage>
        <taxon>Bacteria</taxon>
        <taxon>Pseudomonadati</taxon>
        <taxon>Pseudomonadota</taxon>
        <taxon>Gammaproteobacteria</taxon>
        <taxon>Nevskiales</taxon>
        <taxon>Nevskiaceae</taxon>
        <taxon>Stenotrophobium</taxon>
    </lineage>
</organism>
<dbReference type="AlphaFoldDB" id="A0A2T5MEV6"/>
<evidence type="ECO:0000256" key="11">
    <source>
        <dbReference type="ARBA" id="ARBA00023002"/>
    </source>
</evidence>
<protein>
    <recommendedName>
        <fullName evidence="6 15">Aspartate-semialdehyde dehydrogenase</fullName>
        <shortName evidence="15">ASA dehydrogenase</shortName>
        <shortName evidence="15">ASADH</shortName>
        <ecNumber evidence="6 15">1.2.1.11</ecNumber>
    </recommendedName>
    <alternativeName>
        <fullName evidence="15">Aspartate-beta-semialdehyde dehydrogenase</fullName>
    </alternativeName>
</protein>
<evidence type="ECO:0000256" key="5">
    <source>
        <dbReference type="ARBA" id="ARBA00011738"/>
    </source>
</evidence>
<dbReference type="GO" id="GO:0004073">
    <property type="term" value="F:aspartate-semialdehyde dehydrogenase activity"/>
    <property type="evidence" value="ECO:0007669"/>
    <property type="project" value="UniProtKB-UniRule"/>
</dbReference>
<dbReference type="InterPro" id="IPR036291">
    <property type="entry name" value="NAD(P)-bd_dom_sf"/>
</dbReference>
<dbReference type="InterPro" id="IPR000534">
    <property type="entry name" value="Semialdehyde_DH_NAD-bd"/>
</dbReference>
<dbReference type="InterPro" id="IPR005986">
    <property type="entry name" value="Asp_semialdehyde_DH_beta"/>
</dbReference>
<evidence type="ECO:0000256" key="13">
    <source>
        <dbReference type="ARBA" id="ARBA00023167"/>
    </source>
</evidence>
<feature type="binding site" evidence="15">
    <location>
        <begin position="160"/>
        <end position="161"/>
    </location>
    <ligand>
        <name>NADP(+)</name>
        <dbReference type="ChEBI" id="CHEBI:58349"/>
    </ligand>
</feature>